<keyword evidence="4" id="KW-0671">Queuosine biosynthesis</keyword>
<dbReference type="NCBIfam" id="TIGR00113">
    <property type="entry name" value="queA"/>
    <property type="match status" value="1"/>
</dbReference>
<evidence type="ECO:0000256" key="2">
    <source>
        <dbReference type="ARBA" id="ARBA00022679"/>
    </source>
</evidence>
<dbReference type="AlphaFoldDB" id="A0A3B1DDP8"/>
<dbReference type="HAMAP" id="MF_00113">
    <property type="entry name" value="QueA"/>
    <property type="match status" value="1"/>
</dbReference>
<evidence type="ECO:0000256" key="4">
    <source>
        <dbReference type="ARBA" id="ARBA00022785"/>
    </source>
</evidence>
<keyword evidence="1" id="KW-0963">Cytoplasm</keyword>
<evidence type="ECO:0000256" key="3">
    <source>
        <dbReference type="ARBA" id="ARBA00022691"/>
    </source>
</evidence>
<dbReference type="InterPro" id="IPR042118">
    <property type="entry name" value="QueA_dom1"/>
</dbReference>
<accession>A0A3B1DDP8</accession>
<gene>
    <name evidence="5" type="ORF">MNBD_PLANCTO03-398</name>
</gene>
<reference evidence="5" key="1">
    <citation type="submission" date="2018-06" db="EMBL/GenBank/DDBJ databases">
        <authorList>
            <person name="Zhirakovskaya E."/>
        </authorList>
    </citation>
    <scope>NUCLEOTIDE SEQUENCE</scope>
</reference>
<dbReference type="PANTHER" id="PTHR30307">
    <property type="entry name" value="S-ADENOSYLMETHIONINE:TRNA RIBOSYLTRANSFERASE-ISOMERASE"/>
    <property type="match status" value="1"/>
</dbReference>
<evidence type="ECO:0000256" key="1">
    <source>
        <dbReference type="ARBA" id="ARBA00022490"/>
    </source>
</evidence>
<organism evidence="5">
    <name type="scientific">hydrothermal vent metagenome</name>
    <dbReference type="NCBI Taxonomy" id="652676"/>
    <lineage>
        <taxon>unclassified sequences</taxon>
        <taxon>metagenomes</taxon>
        <taxon>ecological metagenomes</taxon>
    </lineage>
</organism>
<protein>
    <submittedName>
        <fullName evidence="5">S-adenosylmethionine:tRNA ribosyltransferase-isomerase</fullName>
        <ecNumber evidence="5">2.4.99.17</ecNumber>
    </submittedName>
</protein>
<sequence length="389" mass="42097">MLSTDALDYHLPPGRIATHPVEPRDAAKLLVLRRDDPGRFEHRTIADLPSLLDPGDRLICNTTRVLPARFRGFREETGGGVTGLYLHDDPTPGVWLAMVKARRHKPGSIIRLLTRETSDAPAAPSPYTLEMLEPVEDPPGAWRLRLRADTLPLPDAPTVLEAVGLTPLPPYILAARKAAHDAGDDGTDREQYQTVFAEPLSCAQPGSVAAPTAGLHFTPRLLEALAARGVARTGITLHVGAGTFKPVETETVEAHPIHAEWCSMSAQAIAEIRQTRQAGHRVVTVGTTSVRTIESYAPLADRGDFPAHLSTRLLLTPGCSFGWTDALLTNFHLPRSTLMALVAAMLQHPDEPPASDGTPVGVLRLKAAYAEAIARGYRFYSFGDAMLIL</sequence>
<dbReference type="Gene3D" id="2.40.10.240">
    <property type="entry name" value="QueA-like"/>
    <property type="match status" value="1"/>
</dbReference>
<keyword evidence="2 5" id="KW-0808">Transferase</keyword>
<dbReference type="PANTHER" id="PTHR30307:SF0">
    <property type="entry name" value="S-ADENOSYLMETHIONINE:TRNA RIBOSYLTRANSFERASE-ISOMERASE"/>
    <property type="match status" value="1"/>
</dbReference>
<dbReference type="InterPro" id="IPR042119">
    <property type="entry name" value="QueA_dom2"/>
</dbReference>
<keyword evidence="5" id="KW-0413">Isomerase</keyword>
<dbReference type="Gene3D" id="3.40.1780.10">
    <property type="entry name" value="QueA-like"/>
    <property type="match status" value="2"/>
</dbReference>
<keyword evidence="5" id="KW-0328">Glycosyltransferase</keyword>
<evidence type="ECO:0000313" key="5">
    <source>
        <dbReference type="EMBL" id="VAX40956.1"/>
    </source>
</evidence>
<dbReference type="InterPro" id="IPR036100">
    <property type="entry name" value="QueA_sf"/>
</dbReference>
<dbReference type="EC" id="2.4.99.17" evidence="5"/>
<name>A0A3B1DDP8_9ZZZZ</name>
<dbReference type="Pfam" id="PF02547">
    <property type="entry name" value="Queuosine_synth"/>
    <property type="match status" value="1"/>
</dbReference>
<keyword evidence="3" id="KW-0949">S-adenosyl-L-methionine</keyword>
<dbReference type="GO" id="GO:0008616">
    <property type="term" value="P:tRNA queuosine(34) biosynthetic process"/>
    <property type="evidence" value="ECO:0007669"/>
    <property type="project" value="UniProtKB-KW"/>
</dbReference>
<dbReference type="NCBIfam" id="NF001140">
    <property type="entry name" value="PRK00147.1"/>
    <property type="match status" value="1"/>
</dbReference>
<proteinExistence type="inferred from homology"/>
<dbReference type="EMBL" id="UOGK01000473">
    <property type="protein sequence ID" value="VAX40956.1"/>
    <property type="molecule type" value="Genomic_DNA"/>
</dbReference>
<dbReference type="SUPFAM" id="SSF111337">
    <property type="entry name" value="QueA-like"/>
    <property type="match status" value="1"/>
</dbReference>
<dbReference type="GO" id="GO:0051075">
    <property type="term" value="F:S-adenosylmethionine:tRNA ribosyltransferase-isomerase activity"/>
    <property type="evidence" value="ECO:0007669"/>
    <property type="project" value="UniProtKB-EC"/>
</dbReference>
<dbReference type="InterPro" id="IPR003699">
    <property type="entry name" value="QueA"/>
</dbReference>